<reference evidence="2" key="1">
    <citation type="submission" date="2020-04" db="EMBL/GenBank/DDBJ databases">
        <title>Deep metagenomics examines the oral microbiome during advanced dental caries in children, revealing novel taxa and co-occurrences with host molecules.</title>
        <authorList>
            <person name="Baker J.L."/>
            <person name="Morton J.T."/>
            <person name="Dinis M."/>
            <person name="Alvarez R."/>
            <person name="Tran N.C."/>
            <person name="Knight R."/>
            <person name="Edlund A."/>
        </authorList>
    </citation>
    <scope>NUCLEOTIDE SEQUENCE</scope>
    <source>
        <strain evidence="2">JCVI_32_bin.24</strain>
    </source>
</reference>
<dbReference type="EMBL" id="JABZMI010000335">
    <property type="protein sequence ID" value="MBF1166039.1"/>
    <property type="molecule type" value="Genomic_DNA"/>
</dbReference>
<feature type="domain" description="DeoxyPurine in DNA protein A" evidence="1">
    <location>
        <begin position="80"/>
        <end position="140"/>
    </location>
</feature>
<dbReference type="AlphaFoldDB" id="A0A930BU05"/>
<accession>A0A930BU05</accession>
<proteinExistence type="predicted"/>
<evidence type="ECO:0000313" key="3">
    <source>
        <dbReference type="Proteomes" id="UP000718593"/>
    </source>
</evidence>
<sequence length="165" mass="18281">MAGVFPWIYAQYVELAALSGASWWSQPDLCSEPQIAKSREEFDYRIRATATLFEGVLRIVYAWRNELARTCSPGMVARMLPPVPVLQGWSADDYLRSLDLLDQVWSRWRPWLAPPALIGIGSVCRRQLHNPEQGLLAILAGLGGRLPAGARLHLCGIKGAQALNA</sequence>
<dbReference type="Proteomes" id="UP000718593">
    <property type="component" value="Unassembled WGS sequence"/>
</dbReference>
<dbReference type="Pfam" id="PF23859">
    <property type="entry name" value="DpdA"/>
    <property type="match status" value="1"/>
</dbReference>
<name>A0A930BU05_9RHOO</name>
<protein>
    <recommendedName>
        <fullName evidence="1">DeoxyPurine in DNA protein A domain-containing protein</fullName>
    </recommendedName>
</protein>
<evidence type="ECO:0000313" key="2">
    <source>
        <dbReference type="EMBL" id="MBF1166039.1"/>
    </source>
</evidence>
<organism evidence="2 3">
    <name type="scientific">Dechloromonas agitata</name>
    <dbReference type="NCBI Taxonomy" id="73030"/>
    <lineage>
        <taxon>Bacteria</taxon>
        <taxon>Pseudomonadati</taxon>
        <taxon>Pseudomonadota</taxon>
        <taxon>Betaproteobacteria</taxon>
        <taxon>Rhodocyclales</taxon>
        <taxon>Azonexaceae</taxon>
        <taxon>Dechloromonas</taxon>
    </lineage>
</organism>
<comment type="caution">
    <text evidence="2">The sequence shown here is derived from an EMBL/GenBank/DDBJ whole genome shotgun (WGS) entry which is preliminary data.</text>
</comment>
<dbReference type="InterPro" id="IPR055645">
    <property type="entry name" value="DpdA"/>
</dbReference>
<gene>
    <name evidence="2" type="ORF">HXL68_13485</name>
</gene>
<evidence type="ECO:0000259" key="1">
    <source>
        <dbReference type="Pfam" id="PF23859"/>
    </source>
</evidence>